<dbReference type="InterPro" id="IPR011701">
    <property type="entry name" value="MFS"/>
</dbReference>
<proteinExistence type="inferred from homology"/>
<feature type="transmembrane region" description="Helical" evidence="3">
    <location>
        <begin position="122"/>
        <end position="141"/>
    </location>
</feature>
<keyword evidence="6" id="KW-1185">Reference proteome</keyword>
<dbReference type="OrthoDB" id="6499973at2759"/>
<feature type="domain" description="Major facilitator superfamily (MFS) profile" evidence="4">
    <location>
        <begin position="17"/>
        <end position="227"/>
    </location>
</feature>
<dbReference type="SUPFAM" id="SSF103473">
    <property type="entry name" value="MFS general substrate transporter"/>
    <property type="match status" value="1"/>
</dbReference>
<evidence type="ECO:0000256" key="1">
    <source>
        <dbReference type="ARBA" id="ARBA00004141"/>
    </source>
</evidence>
<dbReference type="InterPro" id="IPR020846">
    <property type="entry name" value="MFS_dom"/>
</dbReference>
<comment type="caution">
    <text evidence="5">The sequence shown here is derived from an EMBL/GenBank/DDBJ whole genome shotgun (WGS) entry which is preliminary data.</text>
</comment>
<accession>A0A9W9GBJ3</accession>
<dbReference type="PROSITE" id="PS50850">
    <property type="entry name" value="MFS"/>
    <property type="match status" value="1"/>
</dbReference>
<dbReference type="EMBL" id="JAPMSZ010000001">
    <property type="protein sequence ID" value="KAJ5115428.1"/>
    <property type="molecule type" value="Genomic_DNA"/>
</dbReference>
<gene>
    <name evidence="5" type="ORF">NUU61_001187</name>
</gene>
<evidence type="ECO:0000259" key="4">
    <source>
        <dbReference type="PROSITE" id="PS50850"/>
    </source>
</evidence>
<keyword evidence="3" id="KW-0472">Membrane</keyword>
<dbReference type="InterPro" id="IPR036259">
    <property type="entry name" value="MFS_trans_sf"/>
</dbReference>
<dbReference type="GO" id="GO:0016020">
    <property type="term" value="C:membrane"/>
    <property type="evidence" value="ECO:0007669"/>
    <property type="project" value="UniProtKB-SubCell"/>
</dbReference>
<dbReference type="Proteomes" id="UP001141434">
    <property type="component" value="Unassembled WGS sequence"/>
</dbReference>
<dbReference type="PANTHER" id="PTHR11360:SF315">
    <property type="entry name" value="TRANSPORTER MCH2-RELATED"/>
    <property type="match status" value="1"/>
</dbReference>
<feature type="transmembrane region" description="Helical" evidence="3">
    <location>
        <begin position="95"/>
        <end position="115"/>
    </location>
</feature>
<dbReference type="AlphaFoldDB" id="A0A9W9GBJ3"/>
<reference evidence="5" key="2">
    <citation type="journal article" date="2023" name="IMA Fungus">
        <title>Comparative genomic study of the Penicillium genus elucidates a diverse pangenome and 15 lateral gene transfer events.</title>
        <authorList>
            <person name="Petersen C."/>
            <person name="Sorensen T."/>
            <person name="Nielsen M.R."/>
            <person name="Sondergaard T.E."/>
            <person name="Sorensen J.L."/>
            <person name="Fitzpatrick D.A."/>
            <person name="Frisvad J.C."/>
            <person name="Nielsen K.L."/>
        </authorList>
    </citation>
    <scope>NUCLEOTIDE SEQUENCE</scope>
    <source>
        <strain evidence="5">IBT 34128</strain>
    </source>
</reference>
<evidence type="ECO:0000256" key="2">
    <source>
        <dbReference type="ARBA" id="ARBA00006727"/>
    </source>
</evidence>
<dbReference type="InterPro" id="IPR050327">
    <property type="entry name" value="Proton-linked_MCT"/>
</dbReference>
<feature type="transmembrane region" description="Helical" evidence="3">
    <location>
        <begin position="153"/>
        <end position="176"/>
    </location>
</feature>
<sequence length="227" mass="24443">MLCATVLRVPSHSRSRSTSSVFQFSLFQRLDFDLLLGWCFLSVLGYVCLLFSLPSYSVAIGLTQQQGSLAGELFNLDQAFGRPAVGFLSDHFGRISIAFGASLLSGILPLVLWIFAGSMGLIYFFAIAVGLVAGTSLAAVAQVAAEVVGLQHLGVALGILLFVMSPPTLVAEAIAVQLRDDSHELKRYLRIQIFVGSMYLGASACLGWLWLELGKKQSASRVNKVSH</sequence>
<dbReference type="GeneID" id="81390937"/>
<reference evidence="5" key="1">
    <citation type="submission" date="2022-11" db="EMBL/GenBank/DDBJ databases">
        <authorList>
            <person name="Petersen C."/>
        </authorList>
    </citation>
    <scope>NUCLEOTIDE SEQUENCE</scope>
    <source>
        <strain evidence="5">IBT 34128</strain>
    </source>
</reference>
<evidence type="ECO:0000313" key="5">
    <source>
        <dbReference type="EMBL" id="KAJ5115428.1"/>
    </source>
</evidence>
<comment type="subcellular location">
    <subcellularLocation>
        <location evidence="1">Membrane</location>
        <topology evidence="1">Multi-pass membrane protein</topology>
    </subcellularLocation>
</comment>
<dbReference type="RefSeq" id="XP_056516619.1">
    <property type="nucleotide sequence ID" value="XM_056651769.1"/>
</dbReference>
<evidence type="ECO:0000313" key="6">
    <source>
        <dbReference type="Proteomes" id="UP001141434"/>
    </source>
</evidence>
<organism evidence="5 6">
    <name type="scientific">Penicillium alfredii</name>
    <dbReference type="NCBI Taxonomy" id="1506179"/>
    <lineage>
        <taxon>Eukaryota</taxon>
        <taxon>Fungi</taxon>
        <taxon>Dikarya</taxon>
        <taxon>Ascomycota</taxon>
        <taxon>Pezizomycotina</taxon>
        <taxon>Eurotiomycetes</taxon>
        <taxon>Eurotiomycetidae</taxon>
        <taxon>Eurotiales</taxon>
        <taxon>Aspergillaceae</taxon>
        <taxon>Penicillium</taxon>
    </lineage>
</organism>
<comment type="similarity">
    <text evidence="2">Belongs to the major facilitator superfamily. Monocarboxylate porter (TC 2.A.1.13) family.</text>
</comment>
<dbReference type="Pfam" id="PF07690">
    <property type="entry name" value="MFS_1"/>
    <property type="match status" value="1"/>
</dbReference>
<evidence type="ECO:0000256" key="3">
    <source>
        <dbReference type="SAM" id="Phobius"/>
    </source>
</evidence>
<name>A0A9W9GBJ3_9EURO</name>
<dbReference type="Gene3D" id="1.20.1250.20">
    <property type="entry name" value="MFS general substrate transporter like domains"/>
    <property type="match status" value="1"/>
</dbReference>
<feature type="transmembrane region" description="Helical" evidence="3">
    <location>
        <begin position="34"/>
        <end position="53"/>
    </location>
</feature>
<protein>
    <recommendedName>
        <fullName evidence="4">Major facilitator superfamily (MFS) profile domain-containing protein</fullName>
    </recommendedName>
</protein>
<keyword evidence="3" id="KW-0812">Transmembrane</keyword>
<dbReference type="PANTHER" id="PTHR11360">
    <property type="entry name" value="MONOCARBOXYLATE TRANSPORTER"/>
    <property type="match status" value="1"/>
</dbReference>
<dbReference type="GO" id="GO:0022857">
    <property type="term" value="F:transmembrane transporter activity"/>
    <property type="evidence" value="ECO:0007669"/>
    <property type="project" value="InterPro"/>
</dbReference>
<feature type="transmembrane region" description="Helical" evidence="3">
    <location>
        <begin position="188"/>
        <end position="211"/>
    </location>
</feature>
<keyword evidence="3" id="KW-1133">Transmembrane helix</keyword>